<dbReference type="PROSITE" id="PS51720">
    <property type="entry name" value="G_AIG1"/>
    <property type="match status" value="1"/>
</dbReference>
<dbReference type="Gene3D" id="3.40.50.300">
    <property type="entry name" value="P-loop containing nucleotide triphosphate hydrolases"/>
    <property type="match status" value="1"/>
</dbReference>
<accession>A0A1D6PF63</accession>
<sequence length="173" mass="19527">MCGSVVGCCTVQSEGLRPMMWSRTRAGFTLNIIDTPGLIEGGYINEQAVDIIKRFLLGKTIDVLLYVDRLDAYRMDTLDGQVIRAITNSFGKDIWRRSLVVLTHAQLSPPDGIEYNDFFTRRSEALLRYIHSGAGIKKREYGDFPLPIALVENSGRCKTNEHGEKVCLFMYLT</sequence>
<name>A0A1D6PF63_MAIZE</name>
<gene>
    <name evidence="3" type="ORF">ZEAMMB73_Zm00001d047965</name>
</gene>
<keyword evidence="2" id="KW-0342">GTP-binding</keyword>
<keyword evidence="1" id="KW-0547">Nucleotide-binding</keyword>
<organism evidence="3">
    <name type="scientific">Zea mays</name>
    <name type="common">Maize</name>
    <dbReference type="NCBI Taxonomy" id="4577"/>
    <lineage>
        <taxon>Eukaryota</taxon>
        <taxon>Viridiplantae</taxon>
        <taxon>Streptophyta</taxon>
        <taxon>Embryophyta</taxon>
        <taxon>Tracheophyta</taxon>
        <taxon>Spermatophyta</taxon>
        <taxon>Magnoliopsida</taxon>
        <taxon>Liliopsida</taxon>
        <taxon>Poales</taxon>
        <taxon>Poaceae</taxon>
        <taxon>PACMAD clade</taxon>
        <taxon>Panicoideae</taxon>
        <taxon>Andropogonodae</taxon>
        <taxon>Andropogoneae</taxon>
        <taxon>Tripsacinae</taxon>
        <taxon>Zea</taxon>
    </lineage>
</organism>
<evidence type="ECO:0000256" key="2">
    <source>
        <dbReference type="ARBA" id="ARBA00023134"/>
    </source>
</evidence>
<dbReference type="SUPFAM" id="SSF52540">
    <property type="entry name" value="P-loop containing nucleoside triphosphate hydrolases"/>
    <property type="match status" value="1"/>
</dbReference>
<evidence type="ECO:0000313" key="3">
    <source>
        <dbReference type="EMBL" id="AQL08161.1"/>
    </source>
</evidence>
<dbReference type="InterPro" id="IPR006703">
    <property type="entry name" value="G_AIG1"/>
</dbReference>
<dbReference type="PANTHER" id="PTHR10903">
    <property type="entry name" value="GTPASE, IMAP FAMILY MEMBER-RELATED"/>
    <property type="match status" value="1"/>
</dbReference>
<dbReference type="PANTHER" id="PTHR10903:SF149">
    <property type="entry name" value="TRANSLOCASE OF CHLOROPLAST 33, CHLOROPLASTIC"/>
    <property type="match status" value="1"/>
</dbReference>
<protein>
    <submittedName>
        <fullName evidence="3">Translocon at outer membrane of chloroplast34</fullName>
    </submittedName>
</protein>
<dbReference type="Pfam" id="PF04548">
    <property type="entry name" value="AIG1"/>
    <property type="match status" value="1"/>
</dbReference>
<dbReference type="AlphaFoldDB" id="A0A1D6PF63"/>
<dbReference type="InterPro" id="IPR045058">
    <property type="entry name" value="GIMA/IAN/Toc"/>
</dbReference>
<dbReference type="GO" id="GO:0005525">
    <property type="term" value="F:GTP binding"/>
    <property type="evidence" value="ECO:0007669"/>
    <property type="project" value="UniProtKB-KW"/>
</dbReference>
<dbReference type="InterPro" id="IPR027417">
    <property type="entry name" value="P-loop_NTPase"/>
</dbReference>
<proteinExistence type="predicted"/>
<reference evidence="3" key="1">
    <citation type="submission" date="2015-12" db="EMBL/GenBank/DDBJ databases">
        <title>Update maize B73 reference genome by single molecule sequencing technologies.</title>
        <authorList>
            <consortium name="Maize Genome Sequencing Project"/>
            <person name="Ware D."/>
        </authorList>
    </citation>
    <scope>NUCLEOTIDE SEQUENCE</scope>
    <source>
        <tissue evidence="3">Seedling</tissue>
    </source>
</reference>
<dbReference type="EMBL" id="CM000785">
    <property type="protein sequence ID" value="AQL08161.1"/>
    <property type="molecule type" value="Genomic_DNA"/>
</dbReference>
<evidence type="ECO:0000256" key="1">
    <source>
        <dbReference type="ARBA" id="ARBA00022741"/>
    </source>
</evidence>